<keyword evidence="1" id="KW-0175">Coiled coil</keyword>
<keyword evidence="3" id="KW-1133">Transmembrane helix</keyword>
<organism evidence="4 5">
    <name type="scientific">Candidatus Methylacidithermus pantelleriae</name>
    <dbReference type="NCBI Taxonomy" id="2744239"/>
    <lineage>
        <taxon>Bacteria</taxon>
        <taxon>Pseudomonadati</taxon>
        <taxon>Verrucomicrobiota</taxon>
        <taxon>Methylacidiphilae</taxon>
        <taxon>Methylacidiphilales</taxon>
        <taxon>Methylacidiphilaceae</taxon>
        <taxon>Candidatus Methylacidithermus</taxon>
    </lineage>
</organism>
<protein>
    <submittedName>
        <fullName evidence="4">Uncharacterized protein</fullName>
    </submittedName>
</protein>
<keyword evidence="3" id="KW-0812">Transmembrane</keyword>
<sequence length="212" mass="24462">MNKEKSQPVGAGDFLGREEGRRRSVDELNIKVQQTQEVLLDLERRKEELERQKRQLEELKRKQVEFEEGQAVLVEQLTRGLALLERQAVELRRELEEVEEVRLSFSEQLELLQGLDPTTWTPESLQQELGKALATVDQARTLYSRAQSKIPILRPGIVAKEVRVSADTEWEEKPKRGAFWEKVASGFAYSLPGAILLSLLLVGWRFLEHFVK</sequence>
<feature type="transmembrane region" description="Helical" evidence="3">
    <location>
        <begin position="183"/>
        <end position="207"/>
    </location>
</feature>
<evidence type="ECO:0000256" key="3">
    <source>
        <dbReference type="SAM" id="Phobius"/>
    </source>
</evidence>
<feature type="coiled-coil region" evidence="1">
    <location>
        <begin position="25"/>
        <end position="108"/>
    </location>
</feature>
<accession>A0A8J2FS38</accession>
<name>A0A8J2FS38_9BACT</name>
<dbReference type="Proteomes" id="UP000663859">
    <property type="component" value="Unassembled WGS sequence"/>
</dbReference>
<reference evidence="4" key="1">
    <citation type="submission" date="2021-02" db="EMBL/GenBank/DDBJ databases">
        <authorList>
            <person name="Cremers G."/>
            <person name="Picone N."/>
        </authorList>
    </citation>
    <scope>NUCLEOTIDE SEQUENCE</scope>
    <source>
        <strain evidence="4">PQ17</strain>
    </source>
</reference>
<comment type="caution">
    <text evidence="4">The sequence shown here is derived from an EMBL/GenBank/DDBJ whole genome shotgun (WGS) entry which is preliminary data.</text>
</comment>
<proteinExistence type="predicted"/>
<keyword evidence="5" id="KW-1185">Reference proteome</keyword>
<evidence type="ECO:0000313" key="4">
    <source>
        <dbReference type="EMBL" id="CAF0696035.1"/>
    </source>
</evidence>
<dbReference type="EMBL" id="CAJNOB010000012">
    <property type="protein sequence ID" value="CAF0696035.1"/>
    <property type="molecule type" value="Genomic_DNA"/>
</dbReference>
<keyword evidence="3" id="KW-0472">Membrane</keyword>
<evidence type="ECO:0000313" key="5">
    <source>
        <dbReference type="Proteomes" id="UP000663859"/>
    </source>
</evidence>
<feature type="region of interest" description="Disordered" evidence="2">
    <location>
        <begin position="1"/>
        <end position="20"/>
    </location>
</feature>
<gene>
    <name evidence="4" type="ORF">MPNT_20094</name>
</gene>
<evidence type="ECO:0000256" key="2">
    <source>
        <dbReference type="SAM" id="MobiDB-lite"/>
    </source>
</evidence>
<dbReference type="RefSeq" id="WP_236027852.1">
    <property type="nucleotide sequence ID" value="NZ_CAJNOB010000012.1"/>
</dbReference>
<evidence type="ECO:0000256" key="1">
    <source>
        <dbReference type="SAM" id="Coils"/>
    </source>
</evidence>
<dbReference type="AlphaFoldDB" id="A0A8J2FS38"/>